<dbReference type="EMBL" id="RCBY01000126">
    <property type="protein sequence ID" value="RQH35562.1"/>
    <property type="molecule type" value="Genomic_DNA"/>
</dbReference>
<organism evidence="1 2">
    <name type="scientific">Okeania hirsuta</name>
    <dbReference type="NCBI Taxonomy" id="1458930"/>
    <lineage>
        <taxon>Bacteria</taxon>
        <taxon>Bacillati</taxon>
        <taxon>Cyanobacteriota</taxon>
        <taxon>Cyanophyceae</taxon>
        <taxon>Oscillatoriophycideae</taxon>
        <taxon>Oscillatoriales</taxon>
        <taxon>Microcoleaceae</taxon>
        <taxon>Okeania</taxon>
    </lineage>
</organism>
<dbReference type="AlphaFoldDB" id="A0A3N6MLY9"/>
<proteinExistence type="predicted"/>
<keyword evidence="2" id="KW-1185">Reference proteome</keyword>
<dbReference type="Proteomes" id="UP000269154">
    <property type="component" value="Unassembled WGS sequence"/>
</dbReference>
<evidence type="ECO:0000313" key="1">
    <source>
        <dbReference type="EMBL" id="RQH35562.1"/>
    </source>
</evidence>
<evidence type="ECO:0000313" key="2">
    <source>
        <dbReference type="Proteomes" id="UP000269154"/>
    </source>
</evidence>
<reference evidence="1 2" key="1">
    <citation type="journal article" date="2018" name="ACS Chem. Biol.">
        <title>Ketoreductase domain dysfunction expands chemodiversity: malyngamide biosynthesis in the cyanobacterium Okeania hirsuta.</title>
        <authorList>
            <person name="Moss N.A."/>
            <person name="Leao T."/>
            <person name="Rankin M."/>
            <person name="McCullough T.M."/>
            <person name="Qu P."/>
            <person name="Korobeynikov A."/>
            <person name="Smith J.L."/>
            <person name="Gerwick L."/>
            <person name="Gerwick W.H."/>
        </authorList>
    </citation>
    <scope>NUCLEOTIDE SEQUENCE [LARGE SCALE GENOMIC DNA]</scope>
    <source>
        <strain evidence="1 2">PAB10Feb10-1</strain>
    </source>
</reference>
<name>A0A3N6MLY9_9CYAN</name>
<gene>
    <name evidence="1" type="ORF">D5R40_20010</name>
</gene>
<sequence length="62" mass="7019">MGQTLFLLVFISIIPHFGILGNKFPQLVFIQGLKPLGFQLHVFFVIRTTKVFTLKGSLVFIP</sequence>
<comment type="caution">
    <text evidence="1">The sequence shown here is derived from an EMBL/GenBank/DDBJ whole genome shotgun (WGS) entry which is preliminary data.</text>
</comment>
<accession>A0A3N6MLY9</accession>
<protein>
    <submittedName>
        <fullName evidence="1">Uncharacterized protein</fullName>
    </submittedName>
</protein>